<keyword evidence="4" id="KW-1003">Cell membrane</keyword>
<dbReference type="Gene3D" id="1.10.3430.10">
    <property type="entry name" value="Ammonium transporter AmtB like domains"/>
    <property type="match status" value="1"/>
</dbReference>
<dbReference type="InterPro" id="IPR001905">
    <property type="entry name" value="Ammonium_transpt"/>
</dbReference>
<name>A0A1Y3MHV3_9BACI</name>
<evidence type="ECO:0000256" key="8">
    <source>
        <dbReference type="ARBA" id="ARBA00023177"/>
    </source>
</evidence>
<keyword evidence="5 10" id="KW-0812">Transmembrane</keyword>
<dbReference type="RefSeq" id="WP_016113755.1">
    <property type="nucleotide sequence ID" value="NZ_JBALMA010000334.1"/>
</dbReference>
<accession>A0A1Y3MHV3</accession>
<comment type="caution">
    <text evidence="12">The sequence shown here is derived from an EMBL/GenBank/DDBJ whole genome shotgun (WGS) entry which is preliminary data.</text>
</comment>
<evidence type="ECO:0000313" key="12">
    <source>
        <dbReference type="EMBL" id="OUM48010.1"/>
    </source>
</evidence>
<feature type="transmembrane region" description="Helical" evidence="10">
    <location>
        <begin position="98"/>
        <end position="119"/>
    </location>
</feature>
<dbReference type="SUPFAM" id="SSF111352">
    <property type="entry name" value="Ammonium transporter"/>
    <property type="match status" value="1"/>
</dbReference>
<dbReference type="PANTHER" id="PTHR43029:SF10">
    <property type="entry name" value="AMMONIUM TRANSPORTER MEP2"/>
    <property type="match status" value="1"/>
</dbReference>
<feature type="transmembrane region" description="Helical" evidence="10">
    <location>
        <begin position="41"/>
        <end position="61"/>
    </location>
</feature>
<feature type="transmembrane region" description="Helical" evidence="10">
    <location>
        <begin position="256"/>
        <end position="273"/>
    </location>
</feature>
<keyword evidence="8 10" id="KW-0924">Ammonia transport</keyword>
<gene>
    <name evidence="12" type="ORF">BW425_15000</name>
</gene>
<dbReference type="GO" id="GO:0005886">
    <property type="term" value="C:plasma membrane"/>
    <property type="evidence" value="ECO:0007669"/>
    <property type="project" value="UniProtKB-SubCell"/>
</dbReference>
<organism evidence="12 13">
    <name type="scientific">Bacillus pseudomycoides</name>
    <dbReference type="NCBI Taxonomy" id="64104"/>
    <lineage>
        <taxon>Bacteria</taxon>
        <taxon>Bacillati</taxon>
        <taxon>Bacillota</taxon>
        <taxon>Bacilli</taxon>
        <taxon>Bacillales</taxon>
        <taxon>Bacillaceae</taxon>
        <taxon>Bacillus</taxon>
        <taxon>Bacillus cereus group</taxon>
    </lineage>
</organism>
<feature type="transmembrane region" description="Helical" evidence="10">
    <location>
        <begin position="312"/>
        <end position="331"/>
    </location>
</feature>
<comment type="subcellular location">
    <subcellularLocation>
        <location evidence="1 10">Cell membrane</location>
        <topology evidence="1 10">Multi-pass membrane protein</topology>
    </subcellularLocation>
</comment>
<dbReference type="InterPro" id="IPR029020">
    <property type="entry name" value="Ammonium/urea_transptr"/>
</dbReference>
<evidence type="ECO:0000256" key="1">
    <source>
        <dbReference type="ARBA" id="ARBA00004651"/>
    </source>
</evidence>
<dbReference type="FunFam" id="1.10.3430.10:FF:000007">
    <property type="entry name" value="Ammonium transporter"/>
    <property type="match status" value="1"/>
</dbReference>
<comment type="similarity">
    <text evidence="2 10">Belongs to the ammonia transporter channel (TC 1.A.11.2) family.</text>
</comment>
<dbReference type="GO" id="GO:0008519">
    <property type="term" value="F:ammonium channel activity"/>
    <property type="evidence" value="ECO:0007669"/>
    <property type="project" value="InterPro"/>
</dbReference>
<keyword evidence="7 10" id="KW-0472">Membrane</keyword>
<feature type="transmembrane region" description="Helical" evidence="10">
    <location>
        <begin position="166"/>
        <end position="183"/>
    </location>
</feature>
<dbReference type="PANTHER" id="PTHR43029">
    <property type="entry name" value="AMMONIUM TRANSPORTER MEP2"/>
    <property type="match status" value="1"/>
</dbReference>
<evidence type="ECO:0000313" key="13">
    <source>
        <dbReference type="Proteomes" id="UP000195321"/>
    </source>
</evidence>
<dbReference type="AlphaFoldDB" id="A0A1Y3MHV3"/>
<dbReference type="NCBIfam" id="TIGR00836">
    <property type="entry name" value="amt"/>
    <property type="match status" value="1"/>
</dbReference>
<evidence type="ECO:0000259" key="11">
    <source>
        <dbReference type="Pfam" id="PF00909"/>
    </source>
</evidence>
<keyword evidence="6 10" id="KW-1133">Transmembrane helix</keyword>
<dbReference type="InterPro" id="IPR024041">
    <property type="entry name" value="NH4_transpt_AmtB-like_dom"/>
</dbReference>
<feature type="transmembrane region" description="Helical" evidence="10">
    <location>
        <begin position="6"/>
        <end position="29"/>
    </location>
</feature>
<dbReference type="PROSITE" id="PS01219">
    <property type="entry name" value="AMMONIUM_TRANSP"/>
    <property type="match status" value="1"/>
</dbReference>
<dbReference type="Pfam" id="PF00909">
    <property type="entry name" value="Ammonium_transp"/>
    <property type="match status" value="1"/>
</dbReference>
<dbReference type="EMBL" id="MWPX01000016">
    <property type="protein sequence ID" value="OUM48010.1"/>
    <property type="molecule type" value="Genomic_DNA"/>
</dbReference>
<feature type="transmembrane region" description="Helical" evidence="10">
    <location>
        <begin position="195"/>
        <end position="213"/>
    </location>
</feature>
<evidence type="ECO:0000256" key="7">
    <source>
        <dbReference type="ARBA" id="ARBA00023136"/>
    </source>
</evidence>
<feature type="domain" description="Ammonium transporter AmtB-like" evidence="11">
    <location>
        <begin position="7"/>
        <end position="403"/>
    </location>
</feature>
<proteinExistence type="inferred from homology"/>
<keyword evidence="3 10" id="KW-0813">Transport</keyword>
<evidence type="ECO:0000256" key="2">
    <source>
        <dbReference type="ARBA" id="ARBA00005887"/>
    </source>
</evidence>
<dbReference type="Proteomes" id="UP000195321">
    <property type="component" value="Unassembled WGS sequence"/>
</dbReference>
<feature type="transmembrane region" description="Helical" evidence="10">
    <location>
        <begin position="225"/>
        <end position="244"/>
    </location>
</feature>
<evidence type="ECO:0000256" key="6">
    <source>
        <dbReference type="ARBA" id="ARBA00022989"/>
    </source>
</evidence>
<reference evidence="12 13" key="1">
    <citation type="submission" date="2017-02" db="EMBL/GenBank/DDBJ databases">
        <title>Bacillus pseudomycoides isolate FSL K6-0042.</title>
        <authorList>
            <person name="Kovac J."/>
        </authorList>
    </citation>
    <scope>NUCLEOTIDE SEQUENCE [LARGE SCALE GENOMIC DNA]</scope>
    <source>
        <strain evidence="12 13">FSL K6-0042</strain>
    </source>
</reference>
<evidence type="ECO:0000256" key="9">
    <source>
        <dbReference type="ARBA" id="ARBA00050025"/>
    </source>
</evidence>
<dbReference type="InterPro" id="IPR018047">
    <property type="entry name" value="Ammonium_transpt_CS"/>
</dbReference>
<evidence type="ECO:0000256" key="4">
    <source>
        <dbReference type="ARBA" id="ARBA00022475"/>
    </source>
</evidence>
<evidence type="ECO:0000256" key="3">
    <source>
        <dbReference type="ARBA" id="ARBA00022448"/>
    </source>
</evidence>
<protein>
    <recommendedName>
        <fullName evidence="9 10">Ammonium transporter</fullName>
    </recommendedName>
</protein>
<feature type="transmembrane region" description="Helical" evidence="10">
    <location>
        <begin position="126"/>
        <end position="146"/>
    </location>
</feature>
<feature type="transmembrane region" description="Helical" evidence="10">
    <location>
        <begin position="351"/>
        <end position="373"/>
    </location>
</feature>
<evidence type="ECO:0000256" key="10">
    <source>
        <dbReference type="RuleBase" id="RU362002"/>
    </source>
</evidence>
<evidence type="ECO:0000256" key="5">
    <source>
        <dbReference type="ARBA" id="ARBA00022692"/>
    </source>
</evidence>
<sequence>MNMGDTVFLFLATVMVMIMTPGLALFYGGMVRSKNVLSTTMHSYSAMAIVSIQWIFIGYSLSFGPDWNGVIGTLDWFGLQNVTFTPNADYSATIPHNLFMMFQLMFAILTPALISGAFAERMRFSAFLIFILLWTTIVYNPVAHWVWGVGGWLRELGALDFAGGNVVHITSGVAGLVLAIFLGKRKDVNGSSPHHLPFTLLGAGLLWFGWFGFNVGSALTLNDVALTAFINTNTAAAASALTWILAEWFFQSKPTVMGAACGAVSGLVAITPACGFVTPFSALLIGAIGGVLCFGAVFFLKHKLGYDDALDTFGCHGVGGTWGGIATGLFATTSVNSGGADGLFYGNAALLWKQFTAIGATYAFTIVMTYTIIKGISFFLPVRVHEHEEQMGLDISMHGEKAYEYSEKSLGEVAIQKEAK</sequence>
<feature type="transmembrane region" description="Helical" evidence="10">
    <location>
        <begin position="279"/>
        <end position="300"/>
    </location>
</feature>